<dbReference type="InterPro" id="IPR016032">
    <property type="entry name" value="Sig_transdc_resp-reg_C-effctor"/>
</dbReference>
<feature type="DNA-binding region" description="OmpR/PhoB-type" evidence="5">
    <location>
        <begin position="33"/>
        <end position="132"/>
    </location>
</feature>
<dbReference type="InterPro" id="IPR036388">
    <property type="entry name" value="WH-like_DNA-bd_sf"/>
</dbReference>
<organism evidence="7 8">
    <name type="scientific">Candidatus Nephthysia bennettiae</name>
    <dbReference type="NCBI Taxonomy" id="3127016"/>
    <lineage>
        <taxon>Bacteria</taxon>
        <taxon>Bacillati</taxon>
        <taxon>Candidatus Dormiibacterota</taxon>
        <taxon>Candidatus Dormibacteria</taxon>
        <taxon>Candidatus Dormibacterales</taxon>
        <taxon>Candidatus Dormibacteraceae</taxon>
        <taxon>Candidatus Nephthysia</taxon>
    </lineage>
</organism>
<name>A0A934K186_9BACT</name>
<keyword evidence="3 5" id="KW-0238">DNA-binding</keyword>
<evidence type="ECO:0000313" key="8">
    <source>
        <dbReference type="Proteomes" id="UP000612893"/>
    </source>
</evidence>
<keyword evidence="1" id="KW-0597">Phosphoprotein</keyword>
<evidence type="ECO:0000256" key="1">
    <source>
        <dbReference type="ARBA" id="ARBA00022553"/>
    </source>
</evidence>
<dbReference type="CDD" id="cd00383">
    <property type="entry name" value="trans_reg_C"/>
    <property type="match status" value="1"/>
</dbReference>
<dbReference type="GO" id="GO:0005829">
    <property type="term" value="C:cytosol"/>
    <property type="evidence" value="ECO:0007669"/>
    <property type="project" value="TreeGrafter"/>
</dbReference>
<evidence type="ECO:0000256" key="3">
    <source>
        <dbReference type="ARBA" id="ARBA00023125"/>
    </source>
</evidence>
<keyword evidence="8" id="KW-1185">Reference proteome</keyword>
<dbReference type="SMART" id="SM00862">
    <property type="entry name" value="Trans_reg_C"/>
    <property type="match status" value="1"/>
</dbReference>
<evidence type="ECO:0000259" key="6">
    <source>
        <dbReference type="PROSITE" id="PS51755"/>
    </source>
</evidence>
<dbReference type="InterPro" id="IPR039420">
    <property type="entry name" value="WalR-like"/>
</dbReference>
<keyword evidence="4" id="KW-0804">Transcription</keyword>
<dbReference type="Gene3D" id="1.10.10.10">
    <property type="entry name" value="Winged helix-like DNA-binding domain superfamily/Winged helix DNA-binding domain"/>
    <property type="match status" value="1"/>
</dbReference>
<comment type="caution">
    <text evidence="7">The sequence shown here is derived from an EMBL/GenBank/DDBJ whole genome shotgun (WGS) entry which is preliminary data.</text>
</comment>
<reference evidence="7" key="1">
    <citation type="submission" date="2020-10" db="EMBL/GenBank/DDBJ databases">
        <title>Ca. Dormibacterota MAGs.</title>
        <authorList>
            <person name="Montgomery K."/>
        </authorList>
    </citation>
    <scope>NUCLEOTIDE SEQUENCE [LARGE SCALE GENOMIC DNA]</scope>
    <source>
        <strain evidence="7">SC8812_S17_10</strain>
    </source>
</reference>
<evidence type="ECO:0000313" key="7">
    <source>
        <dbReference type="EMBL" id="MBJ7599696.1"/>
    </source>
</evidence>
<dbReference type="AlphaFoldDB" id="A0A934K186"/>
<protein>
    <submittedName>
        <fullName evidence="7">Response regulator transcription factor</fullName>
    </submittedName>
</protein>
<dbReference type="EMBL" id="JAEKNR010000168">
    <property type="protein sequence ID" value="MBJ7599696.1"/>
    <property type="molecule type" value="Genomic_DNA"/>
</dbReference>
<gene>
    <name evidence="7" type="ORF">JF922_16665</name>
</gene>
<dbReference type="PROSITE" id="PS51755">
    <property type="entry name" value="OMPR_PHOB"/>
    <property type="match status" value="1"/>
</dbReference>
<dbReference type="InterPro" id="IPR001867">
    <property type="entry name" value="OmpR/PhoB-type_DNA-bd"/>
</dbReference>
<evidence type="ECO:0000256" key="5">
    <source>
        <dbReference type="PROSITE-ProRule" id="PRU01091"/>
    </source>
</evidence>
<dbReference type="GO" id="GO:0032993">
    <property type="term" value="C:protein-DNA complex"/>
    <property type="evidence" value="ECO:0007669"/>
    <property type="project" value="TreeGrafter"/>
</dbReference>
<dbReference type="GO" id="GO:0000976">
    <property type="term" value="F:transcription cis-regulatory region binding"/>
    <property type="evidence" value="ECO:0007669"/>
    <property type="project" value="TreeGrafter"/>
</dbReference>
<dbReference type="RefSeq" id="WP_338203287.1">
    <property type="nucleotide sequence ID" value="NZ_JAEKNR010000168.1"/>
</dbReference>
<dbReference type="GO" id="GO:0000156">
    <property type="term" value="F:phosphorelay response regulator activity"/>
    <property type="evidence" value="ECO:0007669"/>
    <property type="project" value="TreeGrafter"/>
</dbReference>
<accession>A0A934K186</accession>
<feature type="domain" description="OmpR/PhoB-type" evidence="6">
    <location>
        <begin position="33"/>
        <end position="132"/>
    </location>
</feature>
<dbReference type="PANTHER" id="PTHR48111">
    <property type="entry name" value="REGULATOR OF RPOS"/>
    <property type="match status" value="1"/>
</dbReference>
<dbReference type="Proteomes" id="UP000612893">
    <property type="component" value="Unassembled WGS sequence"/>
</dbReference>
<sequence length="139" mass="15604">MDDILAVPFSPKELAARTLAVMRRTYLDSLVFAPAVRLDGLEIDMRDRDVRVGGEDLRLTELERSLLYLLAASAGRPVSREQILDCLWGADYVSQSNVVDRHVCNLRMKLGRLCGRPPVIVTVPGRGYRLVDAPVRWQA</sequence>
<dbReference type="SUPFAM" id="SSF46894">
    <property type="entry name" value="C-terminal effector domain of the bipartite response regulators"/>
    <property type="match status" value="1"/>
</dbReference>
<dbReference type="GO" id="GO:0006355">
    <property type="term" value="P:regulation of DNA-templated transcription"/>
    <property type="evidence" value="ECO:0007669"/>
    <property type="project" value="InterPro"/>
</dbReference>
<dbReference type="PANTHER" id="PTHR48111:SF4">
    <property type="entry name" value="DNA-BINDING DUAL TRANSCRIPTIONAL REGULATOR OMPR"/>
    <property type="match status" value="1"/>
</dbReference>
<evidence type="ECO:0000256" key="2">
    <source>
        <dbReference type="ARBA" id="ARBA00023015"/>
    </source>
</evidence>
<evidence type="ECO:0000256" key="4">
    <source>
        <dbReference type="ARBA" id="ARBA00023163"/>
    </source>
</evidence>
<dbReference type="Pfam" id="PF00486">
    <property type="entry name" value="Trans_reg_C"/>
    <property type="match status" value="1"/>
</dbReference>
<proteinExistence type="predicted"/>
<keyword evidence="2" id="KW-0805">Transcription regulation</keyword>